<feature type="compositionally biased region" description="Polar residues" evidence="1">
    <location>
        <begin position="94"/>
        <end position="107"/>
    </location>
</feature>
<feature type="compositionally biased region" description="Low complexity" evidence="1">
    <location>
        <begin position="128"/>
        <end position="154"/>
    </location>
</feature>
<keyword evidence="3" id="KW-1185">Reference proteome</keyword>
<reference evidence="2" key="1">
    <citation type="submission" date="2021-02" db="EMBL/GenBank/DDBJ databases">
        <authorList>
            <person name="Dougan E. K."/>
            <person name="Rhodes N."/>
            <person name="Thang M."/>
            <person name="Chan C."/>
        </authorList>
    </citation>
    <scope>NUCLEOTIDE SEQUENCE</scope>
</reference>
<name>A0A813G2V4_POLGL</name>
<feature type="region of interest" description="Disordered" evidence="1">
    <location>
        <begin position="1"/>
        <end position="20"/>
    </location>
</feature>
<evidence type="ECO:0000313" key="3">
    <source>
        <dbReference type="Proteomes" id="UP000654075"/>
    </source>
</evidence>
<evidence type="ECO:0000313" key="2">
    <source>
        <dbReference type="EMBL" id="CAE8619381.1"/>
    </source>
</evidence>
<evidence type="ECO:0000256" key="1">
    <source>
        <dbReference type="SAM" id="MobiDB-lite"/>
    </source>
</evidence>
<gene>
    <name evidence="2" type="ORF">PGLA1383_LOCUS36971</name>
</gene>
<feature type="region of interest" description="Disordered" evidence="1">
    <location>
        <begin position="58"/>
        <end position="166"/>
    </location>
</feature>
<sequence>VSPRDSSGSGGEANEAEDAVSALEGLWENSRKESARRLMRTVGSGSSAVLPRASGISPLALAGLPGASPARPAPGWRADDRLTASSALPLDGSAGSTRVVSPASSVAATPRGSLSGSALGGGIGYQMEDGALSDSDSEGSSSRRSVSSASLMGSQADKDGQCPTPFGVHLEWRMSLRPRLPLPTQVSLQRGLCPGCKERLPPTSL</sequence>
<dbReference type="EMBL" id="CAJNNV010027004">
    <property type="protein sequence ID" value="CAE8619381.1"/>
    <property type="molecule type" value="Genomic_DNA"/>
</dbReference>
<accession>A0A813G2V4</accession>
<feature type="non-terminal residue" evidence="2">
    <location>
        <position position="205"/>
    </location>
</feature>
<dbReference type="AlphaFoldDB" id="A0A813G2V4"/>
<dbReference type="Proteomes" id="UP000654075">
    <property type="component" value="Unassembled WGS sequence"/>
</dbReference>
<protein>
    <submittedName>
        <fullName evidence="2">Uncharacterized protein</fullName>
    </submittedName>
</protein>
<organism evidence="2 3">
    <name type="scientific">Polarella glacialis</name>
    <name type="common">Dinoflagellate</name>
    <dbReference type="NCBI Taxonomy" id="89957"/>
    <lineage>
        <taxon>Eukaryota</taxon>
        <taxon>Sar</taxon>
        <taxon>Alveolata</taxon>
        <taxon>Dinophyceae</taxon>
        <taxon>Suessiales</taxon>
        <taxon>Suessiaceae</taxon>
        <taxon>Polarella</taxon>
    </lineage>
</organism>
<proteinExistence type="predicted"/>
<feature type="non-terminal residue" evidence="2">
    <location>
        <position position="1"/>
    </location>
</feature>
<comment type="caution">
    <text evidence="2">The sequence shown here is derived from an EMBL/GenBank/DDBJ whole genome shotgun (WGS) entry which is preliminary data.</text>
</comment>
<feature type="compositionally biased region" description="Low complexity" evidence="1">
    <location>
        <begin position="58"/>
        <end position="75"/>
    </location>
</feature>